<evidence type="ECO:0000259" key="2">
    <source>
        <dbReference type="SMART" id="SM00470"/>
    </source>
</evidence>
<protein>
    <submittedName>
        <fullName evidence="3">Transcriptional regulator</fullName>
    </submittedName>
</protein>
<dbReference type="EMBL" id="VJZE01000026">
    <property type="protein sequence ID" value="MPY39595.1"/>
    <property type="molecule type" value="Genomic_DNA"/>
</dbReference>
<name>A0A5N8W093_9ACTN</name>
<evidence type="ECO:0000313" key="3">
    <source>
        <dbReference type="EMBL" id="MPY39595.1"/>
    </source>
</evidence>
<evidence type="ECO:0000313" key="4">
    <source>
        <dbReference type="Proteomes" id="UP000326979"/>
    </source>
</evidence>
<proteinExistence type="predicted"/>
<feature type="compositionally biased region" description="Basic and acidic residues" evidence="1">
    <location>
        <begin position="186"/>
        <end position="198"/>
    </location>
</feature>
<gene>
    <name evidence="3" type="ORF">FNH04_06590</name>
</gene>
<dbReference type="OrthoDB" id="3701787at2"/>
<sequence>MRRSSAVAHPGARVSQPVSNAAPSHPPVDNLAAHTSGDNTTVVSVPMLSLRPADSPRLNGEDKAHIMRLAEAETPLPPILVDRRSMQVIDGMHRLMAASLRGQETIDVMFFEGNEADIFLRAVQENVTHGLPLSRADRRAAAERIIASHPHLSDRAIGQTAGLAAKTVAAIRKLSGESAPQPSVRVGRDGRVRPLDGRAGRRRAAELLAEQPDASLRDVARAAGISPATAFDVRKRLECGESPVPEKAAGRTDRASAASTGANPDNETADHGADADQDNGTAVPVPPLRIEPRSASGTTGPDPAATVEKLMRDPSLRNNEQGKSMLRLLHINAVGAKQLPDAAETVPPHCVAIIVQLAQQYASMWQDCARELDRRARIVDPFASRPPTRSA</sequence>
<feature type="region of interest" description="Disordered" evidence="1">
    <location>
        <begin position="174"/>
        <end position="198"/>
    </location>
</feature>
<dbReference type="InterPro" id="IPR003115">
    <property type="entry name" value="ParB_N"/>
</dbReference>
<organism evidence="3 4">
    <name type="scientific">Streptomyces phyllanthi</name>
    <dbReference type="NCBI Taxonomy" id="1803180"/>
    <lineage>
        <taxon>Bacteria</taxon>
        <taxon>Bacillati</taxon>
        <taxon>Actinomycetota</taxon>
        <taxon>Actinomycetes</taxon>
        <taxon>Kitasatosporales</taxon>
        <taxon>Streptomycetaceae</taxon>
        <taxon>Streptomyces</taxon>
    </lineage>
</organism>
<dbReference type="Gene3D" id="1.10.357.10">
    <property type="entry name" value="Tetracycline Repressor, domain 2"/>
    <property type="match status" value="1"/>
</dbReference>
<reference evidence="3 4" key="1">
    <citation type="submission" date="2019-07" db="EMBL/GenBank/DDBJ databases">
        <title>New species of Amycolatopsis and Streptomyces.</title>
        <authorList>
            <person name="Duangmal K."/>
            <person name="Teo W.F.A."/>
            <person name="Lipun K."/>
        </authorList>
    </citation>
    <scope>NUCLEOTIDE SEQUENCE [LARGE SCALE GENOMIC DNA]</scope>
    <source>
        <strain evidence="3 4">TISTR 2346</strain>
    </source>
</reference>
<feature type="region of interest" description="Disordered" evidence="1">
    <location>
        <begin position="1"/>
        <end position="37"/>
    </location>
</feature>
<evidence type="ECO:0000256" key="1">
    <source>
        <dbReference type="SAM" id="MobiDB-lite"/>
    </source>
</evidence>
<keyword evidence="4" id="KW-1185">Reference proteome</keyword>
<dbReference type="AlphaFoldDB" id="A0A5N8W093"/>
<dbReference type="Gene3D" id="3.90.1530.10">
    <property type="entry name" value="Conserved hypothetical protein from pyrococcus furiosus pfu- 392566-001, ParB domain"/>
    <property type="match status" value="1"/>
</dbReference>
<comment type="caution">
    <text evidence="3">The sequence shown here is derived from an EMBL/GenBank/DDBJ whole genome shotgun (WGS) entry which is preliminary data.</text>
</comment>
<dbReference type="Proteomes" id="UP000326979">
    <property type="component" value="Unassembled WGS sequence"/>
</dbReference>
<dbReference type="SMART" id="SM00470">
    <property type="entry name" value="ParB"/>
    <property type="match status" value="1"/>
</dbReference>
<accession>A0A5N8W093</accession>
<feature type="region of interest" description="Disordered" evidence="1">
    <location>
        <begin position="242"/>
        <end position="306"/>
    </location>
</feature>
<dbReference type="InterPro" id="IPR036086">
    <property type="entry name" value="ParB/Sulfiredoxin_sf"/>
</dbReference>
<feature type="compositionally biased region" description="Polar residues" evidence="1">
    <location>
        <begin position="257"/>
        <end position="266"/>
    </location>
</feature>
<dbReference type="SUPFAM" id="SSF110849">
    <property type="entry name" value="ParB/Sulfiredoxin"/>
    <property type="match status" value="1"/>
</dbReference>
<feature type="domain" description="ParB-like N-terminal" evidence="2">
    <location>
        <begin position="43"/>
        <end position="127"/>
    </location>
</feature>